<feature type="domain" description="NTP pyrophosphohydrolase MazG-like" evidence="1">
    <location>
        <begin position="27"/>
        <end position="104"/>
    </location>
</feature>
<dbReference type="PIRSF" id="PIRSF029904">
    <property type="entry name" value="UCP029904_pph"/>
    <property type="match status" value="1"/>
</dbReference>
<dbReference type="AlphaFoldDB" id="A0A292YLH4"/>
<dbReference type="RefSeq" id="WP_096181456.1">
    <property type="nucleotide sequence ID" value="NZ_BDUF01000029.1"/>
</dbReference>
<dbReference type="InterPro" id="IPR004518">
    <property type="entry name" value="MazG-like_dom"/>
</dbReference>
<proteinExistence type="predicted"/>
<dbReference type="Gene3D" id="1.10.287.1080">
    <property type="entry name" value="MazG-like"/>
    <property type="match status" value="1"/>
</dbReference>
<gene>
    <name evidence="2" type="ORF">EFBL_1384</name>
</gene>
<dbReference type="Proteomes" id="UP000217785">
    <property type="component" value="Unassembled WGS sequence"/>
</dbReference>
<dbReference type="CDD" id="cd11531">
    <property type="entry name" value="NTP-PPase_BsYpjD"/>
    <property type="match status" value="1"/>
</dbReference>
<organism evidence="2 3">
    <name type="scientific">Effusibacillus lacus</name>
    <dbReference type="NCBI Taxonomy" id="1348429"/>
    <lineage>
        <taxon>Bacteria</taxon>
        <taxon>Bacillati</taxon>
        <taxon>Bacillota</taxon>
        <taxon>Bacilli</taxon>
        <taxon>Bacillales</taxon>
        <taxon>Alicyclobacillaceae</taxon>
        <taxon>Effusibacillus</taxon>
    </lineage>
</organism>
<dbReference type="OrthoDB" id="9807397at2"/>
<sequence length="115" mass="13365">MEKLTLSAMQQEVDDYISQFKEGYFPPMSLIVRLTEELGELAREVNHRFGEKKKKETEEDGSLAEEIGDVMYCLTCLANSLGIELEAAHRMVMHKFNTRDANRWTRKESDTEFDL</sequence>
<dbReference type="PANTHER" id="PTHR42692:SF1">
    <property type="entry name" value="NUCLEOTIDE PYROPHOSPHOHYDROLASE"/>
    <property type="match status" value="1"/>
</dbReference>
<dbReference type="PANTHER" id="PTHR42692">
    <property type="entry name" value="NUCLEOTIDE PYROPHOSPHOHYDROLASE"/>
    <property type="match status" value="1"/>
</dbReference>
<protein>
    <recommendedName>
        <fullName evidence="1">NTP pyrophosphohydrolase MazG-like domain-containing protein</fullName>
    </recommendedName>
</protein>
<evidence type="ECO:0000259" key="1">
    <source>
        <dbReference type="Pfam" id="PF03819"/>
    </source>
</evidence>
<dbReference type="EMBL" id="BDUF01000029">
    <property type="protein sequence ID" value="GAX89759.1"/>
    <property type="molecule type" value="Genomic_DNA"/>
</dbReference>
<name>A0A292YLH4_9BACL</name>
<dbReference type="InterPro" id="IPR047046">
    <property type="entry name" value="YpjD/YvdC"/>
</dbReference>
<dbReference type="SUPFAM" id="SSF101386">
    <property type="entry name" value="all-alpha NTP pyrophosphatases"/>
    <property type="match status" value="1"/>
</dbReference>
<comment type="caution">
    <text evidence="2">The sequence shown here is derived from an EMBL/GenBank/DDBJ whole genome shotgun (WGS) entry which is preliminary data.</text>
</comment>
<evidence type="ECO:0000313" key="3">
    <source>
        <dbReference type="Proteomes" id="UP000217785"/>
    </source>
</evidence>
<dbReference type="InterPro" id="IPR012359">
    <property type="entry name" value="MazG-related_YpjD"/>
</dbReference>
<reference evidence="3" key="1">
    <citation type="submission" date="2017-07" db="EMBL/GenBank/DDBJ databases">
        <title>Draft genome sequence of Effusibacillus lacus strain skLN1.</title>
        <authorList>
            <person name="Watanabe M."/>
            <person name="Kojima H."/>
            <person name="Fukui M."/>
        </authorList>
    </citation>
    <scope>NUCLEOTIDE SEQUENCE [LARGE SCALE GENOMIC DNA]</scope>
    <source>
        <strain evidence="3">skLN1</strain>
    </source>
</reference>
<keyword evidence="3" id="KW-1185">Reference proteome</keyword>
<accession>A0A292YLH4</accession>
<dbReference type="Pfam" id="PF03819">
    <property type="entry name" value="MazG"/>
    <property type="match status" value="1"/>
</dbReference>
<evidence type="ECO:0000313" key="2">
    <source>
        <dbReference type="EMBL" id="GAX89759.1"/>
    </source>
</evidence>